<dbReference type="InterPro" id="IPR006405">
    <property type="entry name" value="Nic_PRibTrfase_pncB"/>
</dbReference>
<comment type="pathway">
    <text evidence="1 9">Cofactor biosynthesis; NAD(+) biosynthesis; nicotinate D-ribonucleotide from nicotinate: step 1/1.</text>
</comment>
<comment type="similarity">
    <text evidence="2 9">Belongs to the NAPRTase family.</text>
</comment>
<evidence type="ECO:0000256" key="7">
    <source>
        <dbReference type="ARBA" id="ARBA00022679"/>
    </source>
</evidence>
<keyword evidence="12" id="KW-0328">Glycosyltransferase</keyword>
<dbReference type="InterPro" id="IPR041525">
    <property type="entry name" value="N/Namide_PRibTrfase"/>
</dbReference>
<evidence type="ECO:0000256" key="1">
    <source>
        <dbReference type="ARBA" id="ARBA00004952"/>
    </source>
</evidence>
<accession>A0ABV3XY98</accession>
<comment type="function">
    <text evidence="9">Catalyzes the first step in the biosynthesis of NAD from nicotinic acid, the ATP-dependent synthesis of beta-nicotinate D-ribonucleotide from nicotinate and 5-phospho-D-ribose 1-phosphate.</text>
</comment>
<feature type="domain" description="Nicotinate phosphoribosyltransferase N-terminal" evidence="11">
    <location>
        <begin position="7"/>
        <end position="130"/>
    </location>
</feature>
<keyword evidence="7 9" id="KW-0808">Transferase</keyword>
<dbReference type="GO" id="GO:0016757">
    <property type="term" value="F:glycosyltransferase activity"/>
    <property type="evidence" value="ECO:0007669"/>
    <property type="project" value="UniProtKB-KW"/>
</dbReference>
<reference evidence="12 13" key="1">
    <citation type="submission" date="2024-07" db="EMBL/GenBank/DDBJ databases">
        <title>Draft Genome Sequence of Ferrimicrobium acidiphilum Strain YE2023, Isolated from a Pulp of Bioleach Reactor.</title>
        <authorList>
            <person name="Elkina Y.A."/>
            <person name="Bulaeva A.G."/>
            <person name="Beletsky A.V."/>
            <person name="Mardanov A.V."/>
        </authorList>
    </citation>
    <scope>NUCLEOTIDE SEQUENCE [LARGE SCALE GENOMIC DNA]</scope>
    <source>
        <strain evidence="12 13">YE2023</strain>
    </source>
</reference>
<organism evidence="12 13">
    <name type="scientific">Ferrimicrobium acidiphilum</name>
    <dbReference type="NCBI Taxonomy" id="121039"/>
    <lineage>
        <taxon>Bacteria</taxon>
        <taxon>Bacillati</taxon>
        <taxon>Actinomycetota</taxon>
        <taxon>Acidimicrobiia</taxon>
        <taxon>Acidimicrobiales</taxon>
        <taxon>Acidimicrobiaceae</taxon>
        <taxon>Ferrimicrobium</taxon>
    </lineage>
</organism>
<dbReference type="Gene3D" id="3.20.20.70">
    <property type="entry name" value="Aldolase class I"/>
    <property type="match status" value="1"/>
</dbReference>
<dbReference type="PANTHER" id="PTHR11098:SF8">
    <property type="entry name" value="NICOTINATE PHOSPHORIBOSYLTRANSFERASE PNCB1"/>
    <property type="match status" value="1"/>
</dbReference>
<keyword evidence="13" id="KW-1185">Reference proteome</keyword>
<gene>
    <name evidence="12" type="ORF">AB6A68_00275</name>
</gene>
<dbReference type="NCBIfam" id="TIGR01513">
    <property type="entry name" value="NAPRTase_put"/>
    <property type="match status" value="1"/>
</dbReference>
<comment type="caution">
    <text evidence="12">The sequence shown here is derived from an EMBL/GenBank/DDBJ whole genome shotgun (WGS) entry which is preliminary data.</text>
</comment>
<comment type="PTM">
    <text evidence="9">Transiently phosphorylated on a His residue during the reaction cycle. Phosphorylation strongly increases the affinity for substrates and increases the rate of nicotinate D-ribonucleotide production. Dephosphorylation regenerates the low-affinity form of the enzyme, leading to product release.</text>
</comment>
<dbReference type="NCBIfam" id="NF006698">
    <property type="entry name" value="PRK09243.1-5"/>
    <property type="match status" value="1"/>
</dbReference>
<dbReference type="SUPFAM" id="SSF51690">
    <property type="entry name" value="Nicotinate/Quinolinate PRTase C-terminal domain-like"/>
    <property type="match status" value="1"/>
</dbReference>
<dbReference type="PANTHER" id="PTHR11098">
    <property type="entry name" value="NICOTINATE PHOSPHORIBOSYLTRANSFERASE"/>
    <property type="match status" value="1"/>
</dbReference>
<keyword evidence="5 9" id="KW-0436">Ligase</keyword>
<keyword evidence="4" id="KW-0597">Phosphoprotein</keyword>
<dbReference type="RefSeq" id="WP_298385188.1">
    <property type="nucleotide sequence ID" value="NZ_JBFSHR010000001.1"/>
</dbReference>
<evidence type="ECO:0000313" key="12">
    <source>
        <dbReference type="EMBL" id="MEX6428282.1"/>
    </source>
</evidence>
<proteinExistence type="inferred from homology"/>
<evidence type="ECO:0000313" key="13">
    <source>
        <dbReference type="Proteomes" id="UP001560267"/>
    </source>
</evidence>
<evidence type="ECO:0000256" key="2">
    <source>
        <dbReference type="ARBA" id="ARBA00010897"/>
    </source>
</evidence>
<dbReference type="Proteomes" id="UP001560267">
    <property type="component" value="Unassembled WGS sequence"/>
</dbReference>
<dbReference type="InterPro" id="IPR013785">
    <property type="entry name" value="Aldolase_TIM"/>
</dbReference>
<dbReference type="InterPro" id="IPR036068">
    <property type="entry name" value="Nicotinate_pribotase-like_C"/>
</dbReference>
<evidence type="ECO:0000256" key="9">
    <source>
        <dbReference type="RuleBase" id="RU365100"/>
    </source>
</evidence>
<dbReference type="SUPFAM" id="SSF54675">
    <property type="entry name" value="Nicotinate/Quinolinate PRTase N-terminal domain-like"/>
    <property type="match status" value="1"/>
</dbReference>
<evidence type="ECO:0000256" key="4">
    <source>
        <dbReference type="ARBA" id="ARBA00022553"/>
    </source>
</evidence>
<evidence type="ECO:0000259" key="10">
    <source>
        <dbReference type="Pfam" id="PF04095"/>
    </source>
</evidence>
<evidence type="ECO:0000259" key="11">
    <source>
        <dbReference type="Pfam" id="PF17767"/>
    </source>
</evidence>
<dbReference type="Pfam" id="PF04095">
    <property type="entry name" value="NAPRTase"/>
    <property type="match status" value="1"/>
</dbReference>
<dbReference type="InterPro" id="IPR007229">
    <property type="entry name" value="Nic_PRibTrfase-Fam"/>
</dbReference>
<dbReference type="Pfam" id="PF17767">
    <property type="entry name" value="NAPRTase_N"/>
    <property type="match status" value="1"/>
</dbReference>
<dbReference type="NCBIfam" id="NF009131">
    <property type="entry name" value="PRK12484.1"/>
    <property type="match status" value="1"/>
</dbReference>
<feature type="domain" description="Nicotinate/nicotinamide phosphoribosyltransferase" evidence="10">
    <location>
        <begin position="151"/>
        <end position="354"/>
    </location>
</feature>
<evidence type="ECO:0000256" key="6">
    <source>
        <dbReference type="ARBA" id="ARBA00022642"/>
    </source>
</evidence>
<dbReference type="GO" id="GO:0004516">
    <property type="term" value="F:nicotinate phosphoribosyltransferase activity"/>
    <property type="evidence" value="ECO:0007669"/>
    <property type="project" value="UniProtKB-EC"/>
</dbReference>
<dbReference type="InterPro" id="IPR040727">
    <property type="entry name" value="NAPRTase_N"/>
</dbReference>
<keyword evidence="6 9" id="KW-0662">Pyridine nucleotide biosynthesis</keyword>
<evidence type="ECO:0000256" key="3">
    <source>
        <dbReference type="ARBA" id="ARBA00013236"/>
    </source>
</evidence>
<protein>
    <recommendedName>
        <fullName evidence="3 9">Nicotinate phosphoribosyltransferase</fullName>
        <ecNumber evidence="3 9">6.3.4.21</ecNumber>
    </recommendedName>
</protein>
<name>A0ABV3XY98_9ACTN</name>
<evidence type="ECO:0000256" key="5">
    <source>
        <dbReference type="ARBA" id="ARBA00022598"/>
    </source>
</evidence>
<dbReference type="PIRSF" id="PIRSF000484">
    <property type="entry name" value="NAPRT"/>
    <property type="match status" value="1"/>
</dbReference>
<dbReference type="Gene3D" id="3.20.140.10">
    <property type="entry name" value="nicotinate phosphoribosyltransferase"/>
    <property type="match status" value="2"/>
</dbReference>
<dbReference type="EC" id="6.3.4.21" evidence="3 9"/>
<evidence type="ECO:0000256" key="8">
    <source>
        <dbReference type="ARBA" id="ARBA00048668"/>
    </source>
</evidence>
<dbReference type="EMBL" id="JBFSHR010000001">
    <property type="protein sequence ID" value="MEX6428282.1"/>
    <property type="molecule type" value="Genomic_DNA"/>
</dbReference>
<comment type="catalytic activity">
    <reaction evidence="8 9">
        <text>5-phospho-alpha-D-ribose 1-diphosphate + nicotinate + ATP + H2O = nicotinate beta-D-ribonucleotide + ADP + phosphate + diphosphate</text>
        <dbReference type="Rhea" id="RHEA:36163"/>
        <dbReference type="ChEBI" id="CHEBI:15377"/>
        <dbReference type="ChEBI" id="CHEBI:30616"/>
        <dbReference type="ChEBI" id="CHEBI:32544"/>
        <dbReference type="ChEBI" id="CHEBI:33019"/>
        <dbReference type="ChEBI" id="CHEBI:43474"/>
        <dbReference type="ChEBI" id="CHEBI:57502"/>
        <dbReference type="ChEBI" id="CHEBI:58017"/>
        <dbReference type="ChEBI" id="CHEBI:456216"/>
        <dbReference type="EC" id="6.3.4.21"/>
    </reaction>
</comment>
<sequence length="436" mass="46437">MADQSALFTDRYELTMLEAALHSGIASRRATFEIFGRGLGARGYGVIAGPARIAKLLDRFTFTETELDYLERNSICSKETLSYLASLRFSGSIFAYPDGEIYFPFSPVLRVEASFAEGLILETLLLSVLNFDSAIATAASRMVLAAQGRTLIEMGTRRTNEHAALVAARAAYIAGFAATSNLAAGLEYAIPTAGTMGHAIVLAHDSEAAAFCAQKAVMGEDTTALVDTYDTMNGIRTAIEIFGPSLGAIRIDSGDPASTAAQARQLLDSLGATKTQIIVSGDLDEDAIKHLNVAPIDGFGVGTKLVTGSGVPTAGFVYKLVAIERNGERVGVAKQSEAKTSDGGAKTAYRRTRGKRAIEEFSLDPAAVIASTSSDELRELQIPIVSDGEAVIVDDLERWRRLHRESLSEFGPTHEILNTPSPLLMCRYIGPGTLGG</sequence>